<proteinExistence type="predicted"/>
<dbReference type="InterPro" id="IPR003772">
    <property type="entry name" value="YceD"/>
</dbReference>
<evidence type="ECO:0000313" key="2">
    <source>
        <dbReference type="Proteomes" id="UP000315343"/>
    </source>
</evidence>
<sequence>MLIRVNKFLSSDALSFNVNENFVIDDEDFLAKTHLDKNIEFSGDIFKVEDSVLLTGTIKYTFADVCARCLEDFDNTVVTKFEAVIVSKLSEDEESDEIQLVITDGCVNLDEIIKQMIYLSMPMKSLCKQDCKGICPTCGVNLNLEECKCENNLTDPRFNKLKDLLKD</sequence>
<reference evidence="1 2" key="1">
    <citation type="submission" date="2019-07" db="EMBL/GenBank/DDBJ databases">
        <title>Genomic Encyclopedia of Type Strains, Phase I: the one thousand microbial genomes (KMG-I) project.</title>
        <authorList>
            <person name="Kyrpides N."/>
        </authorList>
    </citation>
    <scope>NUCLEOTIDE SEQUENCE [LARGE SCALE GENOMIC DNA]</scope>
    <source>
        <strain evidence="1 2">DSM 13558</strain>
    </source>
</reference>
<dbReference type="Pfam" id="PF02620">
    <property type="entry name" value="YceD"/>
    <property type="match status" value="1"/>
</dbReference>
<protein>
    <recommendedName>
        <fullName evidence="3">DUF177 domain-containing protein</fullName>
    </recommendedName>
</protein>
<dbReference type="OrthoDB" id="9790372at2"/>
<keyword evidence="2" id="KW-1185">Reference proteome</keyword>
<name>A0A562JHC1_9FIRM</name>
<dbReference type="RefSeq" id="WP_145080263.1">
    <property type="nucleotide sequence ID" value="NZ_DAMBUX010000016.1"/>
</dbReference>
<dbReference type="Proteomes" id="UP000315343">
    <property type="component" value="Unassembled WGS sequence"/>
</dbReference>
<evidence type="ECO:0008006" key="3">
    <source>
        <dbReference type="Google" id="ProtNLM"/>
    </source>
</evidence>
<evidence type="ECO:0000313" key="1">
    <source>
        <dbReference type="EMBL" id="TWH82501.1"/>
    </source>
</evidence>
<dbReference type="EMBL" id="VLKH01000002">
    <property type="protein sequence ID" value="TWH82501.1"/>
    <property type="molecule type" value="Genomic_DNA"/>
</dbReference>
<dbReference type="AlphaFoldDB" id="A0A562JHC1"/>
<gene>
    <name evidence="1" type="ORF">LY60_00801</name>
</gene>
<organism evidence="1 2">
    <name type="scientific">Sedimentibacter saalensis</name>
    <dbReference type="NCBI Taxonomy" id="130788"/>
    <lineage>
        <taxon>Bacteria</taxon>
        <taxon>Bacillati</taxon>
        <taxon>Bacillota</taxon>
        <taxon>Tissierellia</taxon>
        <taxon>Sedimentibacter</taxon>
    </lineage>
</organism>
<comment type="caution">
    <text evidence="1">The sequence shown here is derived from an EMBL/GenBank/DDBJ whole genome shotgun (WGS) entry which is preliminary data.</text>
</comment>
<dbReference type="PANTHER" id="PTHR34374">
    <property type="entry name" value="LARGE RIBOSOMAL RNA SUBUNIT ACCUMULATION PROTEIN YCED HOMOLOG 1, CHLOROPLASTIC"/>
    <property type="match status" value="1"/>
</dbReference>
<accession>A0A562JHC1</accession>
<dbReference type="PANTHER" id="PTHR34374:SF1">
    <property type="entry name" value="LARGE RIBOSOMAL RNA SUBUNIT ACCUMULATION PROTEIN YCED HOMOLOG 1, CHLOROPLASTIC"/>
    <property type="match status" value="1"/>
</dbReference>